<proteinExistence type="predicted"/>
<dbReference type="CDD" id="cd20071">
    <property type="entry name" value="SET_SMYD"/>
    <property type="match status" value="1"/>
</dbReference>
<dbReference type="PROSITE" id="PS50280">
    <property type="entry name" value="SET"/>
    <property type="match status" value="1"/>
</dbReference>
<dbReference type="InterPro" id="IPR046341">
    <property type="entry name" value="SET_dom_sf"/>
</dbReference>
<dbReference type="Gene3D" id="2.170.270.10">
    <property type="entry name" value="SET domain"/>
    <property type="match status" value="1"/>
</dbReference>
<dbReference type="SUPFAM" id="SSF48452">
    <property type="entry name" value="TPR-like"/>
    <property type="match status" value="1"/>
</dbReference>
<evidence type="ECO:0000313" key="4">
    <source>
        <dbReference type="Proteomes" id="UP000027195"/>
    </source>
</evidence>
<dbReference type="HOGENOM" id="CLU_009043_0_0_1"/>
<dbReference type="Pfam" id="PF00856">
    <property type="entry name" value="SET"/>
    <property type="match status" value="1"/>
</dbReference>
<organism evidence="3 4">
    <name type="scientific">Botryobasidium botryosum (strain FD-172 SS1)</name>
    <dbReference type="NCBI Taxonomy" id="930990"/>
    <lineage>
        <taxon>Eukaryota</taxon>
        <taxon>Fungi</taxon>
        <taxon>Dikarya</taxon>
        <taxon>Basidiomycota</taxon>
        <taxon>Agaricomycotina</taxon>
        <taxon>Agaricomycetes</taxon>
        <taxon>Cantharellales</taxon>
        <taxon>Botryobasidiaceae</taxon>
        <taxon>Botryobasidium</taxon>
    </lineage>
</organism>
<name>A0A067MH59_BOTB1</name>
<protein>
    <recommendedName>
        <fullName evidence="2">SET domain-containing protein</fullName>
    </recommendedName>
</protein>
<gene>
    <name evidence="3" type="ORF">BOTBODRAFT_187518</name>
</gene>
<dbReference type="InParanoid" id="A0A067MH59"/>
<feature type="domain" description="SET" evidence="2">
    <location>
        <begin position="235"/>
        <end position="439"/>
    </location>
</feature>
<dbReference type="Proteomes" id="UP000027195">
    <property type="component" value="Unassembled WGS sequence"/>
</dbReference>
<dbReference type="InterPro" id="IPR011990">
    <property type="entry name" value="TPR-like_helical_dom_sf"/>
</dbReference>
<reference evidence="4" key="1">
    <citation type="journal article" date="2014" name="Proc. Natl. Acad. Sci. U.S.A.">
        <title>Extensive sampling of basidiomycete genomes demonstrates inadequacy of the white-rot/brown-rot paradigm for wood decay fungi.</title>
        <authorList>
            <person name="Riley R."/>
            <person name="Salamov A.A."/>
            <person name="Brown D.W."/>
            <person name="Nagy L.G."/>
            <person name="Floudas D."/>
            <person name="Held B.W."/>
            <person name="Levasseur A."/>
            <person name="Lombard V."/>
            <person name="Morin E."/>
            <person name="Otillar R."/>
            <person name="Lindquist E.A."/>
            <person name="Sun H."/>
            <person name="LaButti K.M."/>
            <person name="Schmutz J."/>
            <person name="Jabbour D."/>
            <person name="Luo H."/>
            <person name="Baker S.E."/>
            <person name="Pisabarro A.G."/>
            <person name="Walton J.D."/>
            <person name="Blanchette R.A."/>
            <person name="Henrissat B."/>
            <person name="Martin F."/>
            <person name="Cullen D."/>
            <person name="Hibbett D.S."/>
            <person name="Grigoriev I.V."/>
        </authorList>
    </citation>
    <scope>NUCLEOTIDE SEQUENCE [LARGE SCALE GENOMIC DNA]</scope>
    <source>
        <strain evidence="4">FD-172 SS1</strain>
    </source>
</reference>
<dbReference type="PANTHER" id="PTHR47643:SF2">
    <property type="entry name" value="TPR DOMAIN PROTEIN (AFU_ORTHOLOGUE AFUA_5G12710)"/>
    <property type="match status" value="1"/>
</dbReference>
<dbReference type="InterPro" id="IPR053209">
    <property type="entry name" value="Gramillin-biosynth_MTr"/>
</dbReference>
<feature type="repeat" description="TPR" evidence="1">
    <location>
        <begin position="77"/>
        <end position="110"/>
    </location>
</feature>
<dbReference type="PANTHER" id="PTHR47643">
    <property type="entry name" value="TPR DOMAIN PROTEIN (AFU_ORTHOLOGUE AFUA_5G12710)"/>
    <property type="match status" value="1"/>
</dbReference>
<keyword evidence="1" id="KW-0802">TPR repeat</keyword>
<accession>A0A067MH59</accession>
<dbReference type="SUPFAM" id="SSF82199">
    <property type="entry name" value="SET domain"/>
    <property type="match status" value="1"/>
</dbReference>
<dbReference type="PROSITE" id="PS50005">
    <property type="entry name" value="TPR"/>
    <property type="match status" value="1"/>
</dbReference>
<dbReference type="SMART" id="SM00317">
    <property type="entry name" value="SET"/>
    <property type="match status" value="1"/>
</dbReference>
<dbReference type="OrthoDB" id="5945798at2759"/>
<evidence type="ECO:0000313" key="3">
    <source>
        <dbReference type="EMBL" id="KDQ15123.1"/>
    </source>
</evidence>
<dbReference type="InterPro" id="IPR001214">
    <property type="entry name" value="SET_dom"/>
</dbReference>
<keyword evidence="4" id="KW-1185">Reference proteome</keyword>
<dbReference type="STRING" id="930990.A0A067MH59"/>
<dbReference type="EMBL" id="KL198034">
    <property type="protein sequence ID" value="KDQ15123.1"/>
    <property type="molecule type" value="Genomic_DNA"/>
</dbReference>
<dbReference type="Gene3D" id="1.25.40.10">
    <property type="entry name" value="Tetratricopeptide repeat domain"/>
    <property type="match status" value="1"/>
</dbReference>
<evidence type="ECO:0000259" key="2">
    <source>
        <dbReference type="PROSITE" id="PS50280"/>
    </source>
</evidence>
<dbReference type="InterPro" id="IPR019734">
    <property type="entry name" value="TPR_rpt"/>
</dbReference>
<dbReference type="AlphaFoldDB" id="A0A067MH59"/>
<sequence length="660" mass="74174">MPLDKSTSPEELDILFTIGRILIVREPFLKLSYDEDMTIVHVESPTDVMFPPVDHPLVKQVVWATELPKVPSLAMTAEDWKKIGDSCVARTRWQSAVYAYSRGLELDPSAYRIRLNRSMALSKIESFCAAWEDADRVCTELSSSKNPDPILLTKSLLRAGAAAYALQNYEAATQRFSAIQNCSPKLQQESDVYLSKIEARRREAQDGDYDWVQMYKDGQLPAPRLDVADYVSNAIKVERAPTRGGGRGVFAATHIQAGTLLLLSTPLAIVYPEDLGTTDVSVADLRTLTIRSVPRAQLATKLSAKLLENPTAYSAFQSLYAGPNIAVQKKYQFGKGRRDIQPPFTRRDPVNIDTARVEAVCYYNSMMPMLAYPPVVREGKGAYYPDAPRRSEAAALYLDMALFNHSCIGNATWICMGDAIMVRARQDIEPGEEVLIQYCCGDYYERSALLTKYFDGETDCGCATCRVDRTEDDEQRETRRDLWKDLQHQQRLIDNDQTPYSPSVALDKIQSYIPRFTATYVNKTPRGVPQIELSRAYETLYKEALKAIGSAKDATQAGEWSSVFIEAQERWLKSLGLVVRPEGKGPIIRTAPAFQELDVVTGAINMAFLYLYVLSNMPKAKKWMKSAQWVESIVVGGGVELFRERYKLLLEALHLKTLVH</sequence>
<evidence type="ECO:0000256" key="1">
    <source>
        <dbReference type="PROSITE-ProRule" id="PRU00339"/>
    </source>
</evidence>